<sequence length="188" mass="20423">MTLPQKKARVIKVPIVLDSEIELKYIQAKHTVDVRAEEKLTTAGDRIRVARAAATPDTEFAAAEAVVAGDRAELDGLQKVVAEKKAALDAVTTYFTFRALGRKTWADLVKRNPPTEEDHAQHAAAGHEGPAPFNEIELAKELFHLAAVSPLISREEAVEIVDGELYNVTEVATLWAGARYVQVQGSAA</sequence>
<dbReference type="Proteomes" id="UP000561011">
    <property type="component" value="Unassembled WGS sequence"/>
</dbReference>
<proteinExistence type="predicted"/>
<name>A0A853F179_9MICO</name>
<protein>
    <submittedName>
        <fullName evidence="1">Uncharacterized protein</fullName>
    </submittedName>
</protein>
<organism evidence="1 2">
    <name type="scientific">Sanguibacter inulinus</name>
    <dbReference type="NCBI Taxonomy" id="60922"/>
    <lineage>
        <taxon>Bacteria</taxon>
        <taxon>Bacillati</taxon>
        <taxon>Actinomycetota</taxon>
        <taxon>Actinomycetes</taxon>
        <taxon>Micrococcales</taxon>
        <taxon>Sanguibacteraceae</taxon>
        <taxon>Sanguibacter</taxon>
    </lineage>
</organism>
<evidence type="ECO:0000313" key="1">
    <source>
        <dbReference type="EMBL" id="NYS95233.1"/>
    </source>
</evidence>
<dbReference type="EMBL" id="JACBYE010000061">
    <property type="protein sequence ID" value="NYS95233.1"/>
    <property type="molecule type" value="Genomic_DNA"/>
</dbReference>
<accession>A0A853F179</accession>
<gene>
    <name evidence="1" type="ORF">HZZ10_17090</name>
</gene>
<reference evidence="1 2" key="1">
    <citation type="submission" date="2020-07" db="EMBL/GenBank/DDBJ databases">
        <title>MOT database genomes.</title>
        <authorList>
            <person name="Joseph S."/>
            <person name="Aduse-Opoku J."/>
            <person name="Hashim A."/>
            <person name="Wade W."/>
            <person name="Curtis M."/>
        </authorList>
    </citation>
    <scope>NUCLEOTIDE SEQUENCE [LARGE SCALE GENOMIC DNA]</scope>
    <source>
        <strain evidence="1 2">DSM 100099</strain>
    </source>
</reference>
<evidence type="ECO:0000313" key="2">
    <source>
        <dbReference type="Proteomes" id="UP000561011"/>
    </source>
</evidence>
<keyword evidence="2" id="KW-1185">Reference proteome</keyword>
<dbReference type="AlphaFoldDB" id="A0A853F179"/>
<comment type="caution">
    <text evidence="1">The sequence shown here is derived from an EMBL/GenBank/DDBJ whole genome shotgun (WGS) entry which is preliminary data.</text>
</comment>
<dbReference type="RefSeq" id="WP_179914444.1">
    <property type="nucleotide sequence ID" value="NZ_JACBYE010000061.1"/>
</dbReference>